<evidence type="ECO:0000313" key="1">
    <source>
        <dbReference type="EMBL" id="PWI57614.1"/>
    </source>
</evidence>
<gene>
    <name evidence="1" type="ORF">BM613_07400</name>
</gene>
<sequence length="86" mass="9622">MRIRMTFNIGYIRFSNIESASAVNFGQSVQADWDAYSKVNSGFGKVTGNQNSFPGARSYVEDPDVVDSIMAERYSAYRPRVQGEGR</sequence>
<protein>
    <submittedName>
        <fullName evidence="1">Uncharacterized protein</fullName>
    </submittedName>
</protein>
<dbReference type="AlphaFoldDB" id="A0A2U3D8J7"/>
<name>A0A2U3D8J7_SULT2</name>
<dbReference type="Proteomes" id="UP000245380">
    <property type="component" value="Unassembled WGS sequence"/>
</dbReference>
<organism evidence="1 2">
    <name type="scientific">Sulfoacidibacillus thermotolerans</name>
    <name type="common">Acidibacillus sulfuroxidans</name>
    <dbReference type="NCBI Taxonomy" id="1765684"/>
    <lineage>
        <taxon>Bacteria</taxon>
        <taxon>Bacillati</taxon>
        <taxon>Bacillota</taxon>
        <taxon>Bacilli</taxon>
        <taxon>Bacillales</taxon>
        <taxon>Alicyclobacillaceae</taxon>
        <taxon>Sulfoacidibacillus</taxon>
    </lineage>
</organism>
<comment type="caution">
    <text evidence="1">The sequence shown here is derived from an EMBL/GenBank/DDBJ whole genome shotgun (WGS) entry which is preliminary data.</text>
</comment>
<keyword evidence="2" id="KW-1185">Reference proteome</keyword>
<accession>A0A2U3D8J7</accession>
<proteinExistence type="predicted"/>
<evidence type="ECO:0000313" key="2">
    <source>
        <dbReference type="Proteomes" id="UP000245380"/>
    </source>
</evidence>
<dbReference type="EMBL" id="MPDK01000010">
    <property type="protein sequence ID" value="PWI57614.1"/>
    <property type="molecule type" value="Genomic_DNA"/>
</dbReference>
<reference evidence="1 2" key="1">
    <citation type="submission" date="2016-11" db="EMBL/GenBank/DDBJ databases">
        <title>Comparative genomics of Acidibacillus ferroxidans species.</title>
        <authorList>
            <person name="Oliveira G."/>
            <person name="Nunes G."/>
            <person name="Oliveira R."/>
            <person name="Araujo F."/>
            <person name="Salim A."/>
            <person name="Scholte L."/>
            <person name="Morais D."/>
            <person name="Nancucheo I."/>
            <person name="Johnson D.B."/>
            <person name="Grail B."/>
            <person name="Bittencourt J."/>
            <person name="Valadares R."/>
        </authorList>
    </citation>
    <scope>NUCLEOTIDE SEQUENCE [LARGE SCALE GENOMIC DNA]</scope>
    <source>
        <strain evidence="1 2">Y002</strain>
    </source>
</reference>
<dbReference type="OrthoDB" id="2376915at2"/>